<feature type="compositionally biased region" description="Basic and acidic residues" evidence="5">
    <location>
        <begin position="607"/>
        <end position="632"/>
    </location>
</feature>
<evidence type="ECO:0000256" key="1">
    <source>
        <dbReference type="ARBA" id="ARBA00004370"/>
    </source>
</evidence>
<keyword evidence="9" id="KW-1185">Reference proteome</keyword>
<evidence type="ECO:0000256" key="4">
    <source>
        <dbReference type="ARBA" id="ARBA00023180"/>
    </source>
</evidence>
<evidence type="ECO:0000256" key="5">
    <source>
        <dbReference type="SAM" id="MobiDB-lite"/>
    </source>
</evidence>
<evidence type="ECO:0000313" key="8">
    <source>
        <dbReference type="EMBL" id="CAG5113243.1"/>
    </source>
</evidence>
<feature type="transmembrane region" description="Helical" evidence="6">
    <location>
        <begin position="729"/>
        <end position="753"/>
    </location>
</feature>
<dbReference type="Gene3D" id="3.30.1680.10">
    <property type="entry name" value="ligand-binding face of the semaphorins, domain 2"/>
    <property type="match status" value="1"/>
</dbReference>
<evidence type="ECO:0000259" key="7">
    <source>
        <dbReference type="SMART" id="SM00423"/>
    </source>
</evidence>
<keyword evidence="4" id="KW-0325">Glycoprotein</keyword>
<dbReference type="SUPFAM" id="SSF101912">
    <property type="entry name" value="Sema domain"/>
    <property type="match status" value="1"/>
</dbReference>
<dbReference type="PANTHER" id="PTHR11036:SF127">
    <property type="entry name" value="SEMAPHORIN-1A"/>
    <property type="match status" value="1"/>
</dbReference>
<organism evidence="8 9">
    <name type="scientific">Oikopleura dioica</name>
    <name type="common">Tunicate</name>
    <dbReference type="NCBI Taxonomy" id="34765"/>
    <lineage>
        <taxon>Eukaryota</taxon>
        <taxon>Metazoa</taxon>
        <taxon>Chordata</taxon>
        <taxon>Tunicata</taxon>
        <taxon>Appendicularia</taxon>
        <taxon>Copelata</taxon>
        <taxon>Oikopleuridae</taxon>
        <taxon>Oikopleura</taxon>
    </lineage>
</organism>
<feature type="domain" description="PSI" evidence="7">
    <location>
        <begin position="384"/>
        <end position="421"/>
    </location>
</feature>
<accession>A0ABN7T5Y4</accession>
<dbReference type="InterPro" id="IPR027231">
    <property type="entry name" value="Semaphorin"/>
</dbReference>
<dbReference type="Proteomes" id="UP001158576">
    <property type="component" value="Chromosome 2"/>
</dbReference>
<keyword evidence="3" id="KW-1015">Disulfide bond</keyword>
<evidence type="ECO:0000256" key="2">
    <source>
        <dbReference type="ARBA" id="ARBA00023136"/>
    </source>
</evidence>
<dbReference type="InterPro" id="IPR002165">
    <property type="entry name" value="Plexin_repeat"/>
</dbReference>
<proteinExistence type="predicted"/>
<evidence type="ECO:0000256" key="6">
    <source>
        <dbReference type="SAM" id="Phobius"/>
    </source>
</evidence>
<feature type="compositionally biased region" description="Basic and acidic residues" evidence="5">
    <location>
        <begin position="705"/>
        <end position="722"/>
    </location>
</feature>
<keyword evidence="2 6" id="KW-0472">Membrane</keyword>
<evidence type="ECO:0000256" key="3">
    <source>
        <dbReference type="ARBA" id="ARBA00023157"/>
    </source>
</evidence>
<gene>
    <name evidence="8" type="ORF">OKIOD_LOCUS16132</name>
</gene>
<dbReference type="EMBL" id="OU015567">
    <property type="protein sequence ID" value="CAG5113243.1"/>
    <property type="molecule type" value="Genomic_DNA"/>
</dbReference>
<feature type="compositionally biased region" description="Basic residues" evidence="5">
    <location>
        <begin position="694"/>
        <end position="704"/>
    </location>
</feature>
<dbReference type="InterPro" id="IPR036352">
    <property type="entry name" value="Semap_dom_sf"/>
</dbReference>
<name>A0ABN7T5Y4_OIKDI</name>
<dbReference type="Pfam" id="PF01437">
    <property type="entry name" value="PSI"/>
    <property type="match status" value="1"/>
</dbReference>
<dbReference type="Gene3D" id="2.130.10.10">
    <property type="entry name" value="YVTN repeat-like/Quinoprotein amine dehydrogenase"/>
    <property type="match status" value="1"/>
</dbReference>
<dbReference type="SUPFAM" id="SSF103575">
    <property type="entry name" value="Plexin repeat"/>
    <property type="match status" value="1"/>
</dbReference>
<reference evidence="8 9" key="1">
    <citation type="submission" date="2021-04" db="EMBL/GenBank/DDBJ databases">
        <authorList>
            <person name="Bliznina A."/>
        </authorList>
    </citation>
    <scope>NUCLEOTIDE SEQUENCE [LARGE SCALE GENOMIC DNA]</scope>
</reference>
<keyword evidence="6" id="KW-0812">Transmembrane</keyword>
<sequence length="785" mass="87255">MKPDIFINITATLQSVFKFGENEFYKLAKDHDDLYLYGKNAFVSFENLQPRLHEVNFPGSSLAENSCLRAKLQACSNYIHHISTVGSDQLICGSYYAQPKCEYRNTYFEAHNFISDGSGATNGFVKTLGRDSTVAEVSRGHHSGLFELVNTGDKPYSISDKPLDEIFPAQVQLYAAANEQEVTYLLGTENPLGAPFIAKLCVNNDKLQGPVIESPTSWSSVVRANLRCCDKERNCRFSKPIQASTLRLNNEEELLLVLLQSQEYDESALCMFRTSELSKFFGSSCSSSRPAMDYTSEALLTTKAQSFDADVKKDALRVALMETNEQFSVSKLTVKLQPANSPIVSPNFRVQLSQGLQKIHQLKVTQNSLILRGEEELLKMDFRSCEVYKTCGTCVAIGDVDCGWDAAVGRCTPGGSSDTCDIRLVPVQPKNDFSADTLESIRINTSEIEIFDEFKVIRADGEKVDPSLFPGQHHKDRSLLILNVLDRPDAGEYVVEFSFRRFVVFQSSFFITSNDNGLKDDKPDDSLPTQANAGSPLSIIIGVLIPFLIAIPICCCCLRRRMQREMAKNLELAKSSQQRLPPAGQSNSGSEFEIALLKKSDSVASSAKEDKFIQSRDQIDGQSENRSDRDNSEAFMSCSSRPESVQSDDRSAAMVIFPDGTIKKIAAEKVQKMSNHMADVTLDFAENERFIHGTLRKSQKKKNGQKPDSRNRKFEKIGKEDQQNMSEELTSYGVSAIVIFFIGTFVGLIAAYYTQLKVGRIGGLPCFTPIVSQMSGVSNNAYRNP</sequence>
<evidence type="ECO:0000313" key="9">
    <source>
        <dbReference type="Proteomes" id="UP001158576"/>
    </source>
</evidence>
<feature type="transmembrane region" description="Helical" evidence="6">
    <location>
        <begin position="537"/>
        <end position="558"/>
    </location>
</feature>
<feature type="region of interest" description="Disordered" evidence="5">
    <location>
        <begin position="607"/>
        <end position="651"/>
    </location>
</feature>
<dbReference type="InterPro" id="IPR016201">
    <property type="entry name" value="PSI"/>
</dbReference>
<protein>
    <submittedName>
        <fullName evidence="8">Oidioi.mRNA.OKI2018_I69.chr2.g7367.t1.cds</fullName>
    </submittedName>
</protein>
<dbReference type="InterPro" id="IPR015943">
    <property type="entry name" value="WD40/YVTN_repeat-like_dom_sf"/>
</dbReference>
<comment type="subcellular location">
    <subcellularLocation>
        <location evidence="1">Membrane</location>
    </subcellularLocation>
</comment>
<dbReference type="SMART" id="SM00423">
    <property type="entry name" value="PSI"/>
    <property type="match status" value="1"/>
</dbReference>
<dbReference type="PANTHER" id="PTHR11036">
    <property type="entry name" value="SEMAPHORIN"/>
    <property type="match status" value="1"/>
</dbReference>
<keyword evidence="6" id="KW-1133">Transmembrane helix</keyword>
<feature type="region of interest" description="Disordered" evidence="5">
    <location>
        <begin position="693"/>
        <end position="722"/>
    </location>
</feature>